<dbReference type="SUPFAM" id="SSF56112">
    <property type="entry name" value="Protein kinase-like (PK-like)"/>
    <property type="match status" value="1"/>
</dbReference>
<dbReference type="PROSITE" id="PS50011">
    <property type="entry name" value="PROTEIN_KINASE_DOM"/>
    <property type="match status" value="1"/>
</dbReference>
<dbReference type="InterPro" id="IPR050117">
    <property type="entry name" value="MAPK"/>
</dbReference>
<accession>A0A0M3JYW3</accession>
<keyword evidence="2" id="KW-0808">Transferase</keyword>
<dbReference type="FunFam" id="1.10.510.10:FF:000624">
    <property type="entry name" value="Mitogen-activated protein kinase"/>
    <property type="match status" value="1"/>
</dbReference>
<dbReference type="Gene3D" id="1.10.510.10">
    <property type="entry name" value="Transferase(Phosphotransferase) domain 1"/>
    <property type="match status" value="1"/>
</dbReference>
<reference evidence="7" key="1">
    <citation type="submission" date="2017-02" db="UniProtKB">
        <authorList>
            <consortium name="WormBaseParasite"/>
        </authorList>
    </citation>
    <scope>IDENTIFICATION</scope>
</reference>
<dbReference type="GO" id="GO:0005524">
    <property type="term" value="F:ATP binding"/>
    <property type="evidence" value="ECO:0007669"/>
    <property type="project" value="UniProtKB-KW"/>
</dbReference>
<dbReference type="GO" id="GO:0005737">
    <property type="term" value="C:cytoplasm"/>
    <property type="evidence" value="ECO:0007669"/>
    <property type="project" value="UniProtKB-ARBA"/>
</dbReference>
<dbReference type="Pfam" id="PF00069">
    <property type="entry name" value="Pkinase"/>
    <property type="match status" value="1"/>
</dbReference>
<keyword evidence="5" id="KW-0067">ATP-binding</keyword>
<dbReference type="SMART" id="SM00220">
    <property type="entry name" value="S_TKc"/>
    <property type="match status" value="1"/>
</dbReference>
<dbReference type="InterPro" id="IPR003527">
    <property type="entry name" value="MAP_kinase_CS"/>
</dbReference>
<evidence type="ECO:0000256" key="1">
    <source>
        <dbReference type="ARBA" id="ARBA00022527"/>
    </source>
</evidence>
<dbReference type="GO" id="GO:0004707">
    <property type="term" value="F:MAP kinase activity"/>
    <property type="evidence" value="ECO:0007669"/>
    <property type="project" value="InterPro"/>
</dbReference>
<keyword evidence="4" id="KW-0418">Kinase</keyword>
<dbReference type="PANTHER" id="PTHR24055">
    <property type="entry name" value="MITOGEN-ACTIVATED PROTEIN KINASE"/>
    <property type="match status" value="1"/>
</dbReference>
<dbReference type="InterPro" id="IPR000719">
    <property type="entry name" value="Prot_kinase_dom"/>
</dbReference>
<dbReference type="PROSITE" id="PS01351">
    <property type="entry name" value="MAPK"/>
    <property type="match status" value="1"/>
</dbReference>
<dbReference type="WBParaSite" id="ASIM_0001365601-mRNA-1">
    <property type="protein sequence ID" value="ASIM_0001365601-mRNA-1"/>
    <property type="gene ID" value="ASIM_0001365601"/>
</dbReference>
<sequence>LTMNTVEFALPKEATSADLSGIKYIAGGSFGNVIKVPQYVCRDGKQICVAIKKLYEPFRDVKNAQRVFREIKLLQMMIHENIVKLVDLYTPDTSPSSLQNVYIVSEYAGRSLSEILEWQKEMGIVRLTPPHNKFIIYQLLRALKYIHSAGVIHRDLKPGNLALTADCDLSVLDFGQARTLNNDDTPLSAYVMTRWYRSPEVIYWKVDSYDTQADMWSVGCILAELSLGRPLFPGDDSMAQYRLITELCGSPDKDLLAKLSHNEAIVNVIKHLGEYKRKNFMEYFGNSFSPDLIKFLDKILVLDPEKRMTVQEALEDAYLRDYHAPDDEPVASEAFVINECNDHQKTLQQWKRNFI</sequence>
<name>A0A0M3JYW3_ANISI</name>
<evidence type="ECO:0000256" key="2">
    <source>
        <dbReference type="ARBA" id="ARBA00022679"/>
    </source>
</evidence>
<feature type="domain" description="Protein kinase" evidence="6">
    <location>
        <begin position="19"/>
        <end position="319"/>
    </location>
</feature>
<protein>
    <submittedName>
        <fullName evidence="7">Mitogen-activated protein kinase</fullName>
    </submittedName>
</protein>
<dbReference type="AlphaFoldDB" id="A0A0M3JYW3"/>
<keyword evidence="3" id="KW-0547">Nucleotide-binding</keyword>
<evidence type="ECO:0000256" key="3">
    <source>
        <dbReference type="ARBA" id="ARBA00022741"/>
    </source>
</evidence>
<evidence type="ECO:0000259" key="6">
    <source>
        <dbReference type="PROSITE" id="PS50011"/>
    </source>
</evidence>
<proteinExistence type="predicted"/>
<organism evidence="7">
    <name type="scientific">Anisakis simplex</name>
    <name type="common">Herring worm</name>
    <dbReference type="NCBI Taxonomy" id="6269"/>
    <lineage>
        <taxon>Eukaryota</taxon>
        <taxon>Metazoa</taxon>
        <taxon>Ecdysozoa</taxon>
        <taxon>Nematoda</taxon>
        <taxon>Chromadorea</taxon>
        <taxon>Rhabditida</taxon>
        <taxon>Spirurina</taxon>
        <taxon>Ascaridomorpha</taxon>
        <taxon>Ascaridoidea</taxon>
        <taxon>Anisakidae</taxon>
        <taxon>Anisakis</taxon>
        <taxon>Anisakis simplex complex</taxon>
    </lineage>
</organism>
<dbReference type="InterPro" id="IPR011009">
    <property type="entry name" value="Kinase-like_dom_sf"/>
</dbReference>
<keyword evidence="1" id="KW-0723">Serine/threonine-protein kinase</keyword>
<evidence type="ECO:0000256" key="4">
    <source>
        <dbReference type="ARBA" id="ARBA00022777"/>
    </source>
</evidence>
<evidence type="ECO:0000313" key="7">
    <source>
        <dbReference type="WBParaSite" id="ASIM_0001365601-mRNA-1"/>
    </source>
</evidence>
<evidence type="ECO:0000256" key="5">
    <source>
        <dbReference type="ARBA" id="ARBA00022840"/>
    </source>
</evidence>
<dbReference type="Gene3D" id="3.30.200.20">
    <property type="entry name" value="Phosphorylase Kinase, domain 1"/>
    <property type="match status" value="1"/>
</dbReference>